<accession>A0ABW2SUY1</accession>
<proteinExistence type="predicted"/>
<sequence length="46" mass="5035">MRTHLTGLATRAGLAVEVFKLSRTVQDNALVLQAVHHSARPRPLCV</sequence>
<organism evidence="1 2">
    <name type="scientific">Streptosporangium amethystogenes subsp. fukuiense</name>
    <dbReference type="NCBI Taxonomy" id="698418"/>
    <lineage>
        <taxon>Bacteria</taxon>
        <taxon>Bacillati</taxon>
        <taxon>Actinomycetota</taxon>
        <taxon>Actinomycetes</taxon>
        <taxon>Streptosporangiales</taxon>
        <taxon>Streptosporangiaceae</taxon>
        <taxon>Streptosporangium</taxon>
    </lineage>
</organism>
<evidence type="ECO:0000313" key="2">
    <source>
        <dbReference type="Proteomes" id="UP001596514"/>
    </source>
</evidence>
<reference evidence="2" key="1">
    <citation type="journal article" date="2019" name="Int. J. Syst. Evol. Microbiol.">
        <title>The Global Catalogue of Microorganisms (GCM) 10K type strain sequencing project: providing services to taxonomists for standard genome sequencing and annotation.</title>
        <authorList>
            <consortium name="The Broad Institute Genomics Platform"/>
            <consortium name="The Broad Institute Genome Sequencing Center for Infectious Disease"/>
            <person name="Wu L."/>
            <person name="Ma J."/>
        </authorList>
    </citation>
    <scope>NUCLEOTIDE SEQUENCE [LARGE SCALE GENOMIC DNA]</scope>
    <source>
        <strain evidence="2">JCM 10083</strain>
    </source>
</reference>
<name>A0ABW2SUY1_9ACTN</name>
<gene>
    <name evidence="1" type="ORF">ACFQVD_07015</name>
</gene>
<keyword evidence="2" id="KW-1185">Reference proteome</keyword>
<evidence type="ECO:0008006" key="3">
    <source>
        <dbReference type="Google" id="ProtNLM"/>
    </source>
</evidence>
<dbReference type="RefSeq" id="WP_343973483.1">
    <property type="nucleotide sequence ID" value="NZ_BAAAGK010000105.1"/>
</dbReference>
<evidence type="ECO:0000313" key="1">
    <source>
        <dbReference type="EMBL" id="MFC7599854.1"/>
    </source>
</evidence>
<dbReference type="EMBL" id="JBHTEE010000001">
    <property type="protein sequence ID" value="MFC7599854.1"/>
    <property type="molecule type" value="Genomic_DNA"/>
</dbReference>
<protein>
    <recommendedName>
        <fullName evidence="3">Transposase</fullName>
    </recommendedName>
</protein>
<dbReference type="Proteomes" id="UP001596514">
    <property type="component" value="Unassembled WGS sequence"/>
</dbReference>
<comment type="caution">
    <text evidence="1">The sequence shown here is derived from an EMBL/GenBank/DDBJ whole genome shotgun (WGS) entry which is preliminary data.</text>
</comment>